<dbReference type="PANTHER" id="PTHR30055">
    <property type="entry name" value="HTH-TYPE TRANSCRIPTIONAL REGULATOR RUTR"/>
    <property type="match status" value="1"/>
</dbReference>
<feature type="DNA-binding region" description="H-T-H motif" evidence="5">
    <location>
        <begin position="40"/>
        <end position="59"/>
    </location>
</feature>
<evidence type="ECO:0000259" key="6">
    <source>
        <dbReference type="PROSITE" id="PS50977"/>
    </source>
</evidence>
<dbReference type="AlphaFoldDB" id="A0A1G7Q6C5"/>
<dbReference type="PRINTS" id="PR00400">
    <property type="entry name" value="TETREPRESSOR"/>
</dbReference>
<dbReference type="Pfam" id="PF00440">
    <property type="entry name" value="TetR_N"/>
    <property type="match status" value="1"/>
</dbReference>
<organism evidence="7 8">
    <name type="scientific">Streptomyces griseoaurantiacus</name>
    <dbReference type="NCBI Taxonomy" id="68213"/>
    <lineage>
        <taxon>Bacteria</taxon>
        <taxon>Bacillati</taxon>
        <taxon>Actinomycetota</taxon>
        <taxon>Actinomycetes</taxon>
        <taxon>Kitasatosporales</taxon>
        <taxon>Streptomycetaceae</taxon>
        <taxon>Streptomyces</taxon>
        <taxon>Streptomyces aurantiacus group</taxon>
    </lineage>
</organism>
<dbReference type="InterPro" id="IPR004111">
    <property type="entry name" value="Repressor_TetR_C"/>
</dbReference>
<dbReference type="GO" id="GO:0003700">
    <property type="term" value="F:DNA-binding transcription factor activity"/>
    <property type="evidence" value="ECO:0007669"/>
    <property type="project" value="TreeGrafter"/>
</dbReference>
<accession>A0A1G7Q6C5</accession>
<sequence>MTGMASRTRGAERRREPLSRERIVAAAVELLDTVGEGGLTFRALAERLATGPGAIYWHIAGRSELLVAATDAVLTAAAVGDEPDATPHETVRALALGLFDAIDEHPWVGAQLVGTPSQSPMLPIFEQLGRQVRALGVPQGAWFSAVSALWNYILGVAGQNAANARIPQPTTDRTAYVGSVADHWAALDADRYVFTRTVADQLREHDDRAEFLTGIDLILTGITAHRWPTG</sequence>
<dbReference type="EMBL" id="FNAX01000012">
    <property type="protein sequence ID" value="SDF94061.1"/>
    <property type="molecule type" value="Genomic_DNA"/>
</dbReference>
<dbReference type="Gene3D" id="1.10.10.60">
    <property type="entry name" value="Homeodomain-like"/>
    <property type="match status" value="1"/>
</dbReference>
<keyword evidence="1" id="KW-0678">Repressor</keyword>
<dbReference type="GO" id="GO:0000976">
    <property type="term" value="F:transcription cis-regulatory region binding"/>
    <property type="evidence" value="ECO:0007669"/>
    <property type="project" value="TreeGrafter"/>
</dbReference>
<dbReference type="Gene3D" id="1.10.357.10">
    <property type="entry name" value="Tetracycline Repressor, domain 2"/>
    <property type="match status" value="1"/>
</dbReference>
<dbReference type="PROSITE" id="PS50977">
    <property type="entry name" value="HTH_TETR_2"/>
    <property type="match status" value="1"/>
</dbReference>
<protein>
    <submittedName>
        <fullName evidence="7">Transcriptional regulator, TetR family</fullName>
    </submittedName>
</protein>
<evidence type="ECO:0000256" key="4">
    <source>
        <dbReference type="ARBA" id="ARBA00023163"/>
    </source>
</evidence>
<evidence type="ECO:0000313" key="7">
    <source>
        <dbReference type="EMBL" id="SDF94061.1"/>
    </source>
</evidence>
<reference evidence="7 8" key="1">
    <citation type="submission" date="2016-10" db="EMBL/GenBank/DDBJ databases">
        <authorList>
            <person name="de Groot N.N."/>
        </authorList>
    </citation>
    <scope>NUCLEOTIDE SEQUENCE [LARGE SCALE GENOMIC DNA]</scope>
    <source>
        <strain evidence="7 8">CGMCC 4.1859</strain>
    </source>
</reference>
<keyword evidence="4" id="KW-0804">Transcription</keyword>
<dbReference type="Pfam" id="PF02909">
    <property type="entry name" value="TetR_C_1"/>
    <property type="match status" value="1"/>
</dbReference>
<proteinExistence type="predicted"/>
<dbReference type="InterPro" id="IPR009057">
    <property type="entry name" value="Homeodomain-like_sf"/>
</dbReference>
<evidence type="ECO:0000256" key="5">
    <source>
        <dbReference type="PROSITE-ProRule" id="PRU00335"/>
    </source>
</evidence>
<dbReference type="InterPro" id="IPR050109">
    <property type="entry name" value="HTH-type_TetR-like_transc_reg"/>
</dbReference>
<keyword evidence="2" id="KW-0805">Transcription regulation</keyword>
<dbReference type="GO" id="GO:0045892">
    <property type="term" value="P:negative regulation of DNA-templated transcription"/>
    <property type="evidence" value="ECO:0007669"/>
    <property type="project" value="InterPro"/>
</dbReference>
<dbReference type="SUPFAM" id="SSF48498">
    <property type="entry name" value="Tetracyclin repressor-like, C-terminal domain"/>
    <property type="match status" value="1"/>
</dbReference>
<gene>
    <name evidence="7" type="ORF">SAMN05216260_112140</name>
</gene>
<dbReference type="SUPFAM" id="SSF46689">
    <property type="entry name" value="Homeodomain-like"/>
    <property type="match status" value="1"/>
</dbReference>
<dbReference type="InterPro" id="IPR036271">
    <property type="entry name" value="Tet_transcr_reg_TetR-rel_C_sf"/>
</dbReference>
<dbReference type="PANTHER" id="PTHR30055:SF151">
    <property type="entry name" value="TRANSCRIPTIONAL REGULATORY PROTEIN"/>
    <property type="match status" value="1"/>
</dbReference>
<name>A0A1G7Q6C5_9ACTN</name>
<dbReference type="InterPro" id="IPR001647">
    <property type="entry name" value="HTH_TetR"/>
</dbReference>
<evidence type="ECO:0000256" key="2">
    <source>
        <dbReference type="ARBA" id="ARBA00023015"/>
    </source>
</evidence>
<dbReference type="GO" id="GO:0046677">
    <property type="term" value="P:response to antibiotic"/>
    <property type="evidence" value="ECO:0007669"/>
    <property type="project" value="InterPro"/>
</dbReference>
<feature type="domain" description="HTH tetR-type" evidence="6">
    <location>
        <begin position="17"/>
        <end position="77"/>
    </location>
</feature>
<dbReference type="Proteomes" id="UP000198614">
    <property type="component" value="Unassembled WGS sequence"/>
</dbReference>
<keyword evidence="3 5" id="KW-0238">DNA-binding</keyword>
<evidence type="ECO:0000313" key="8">
    <source>
        <dbReference type="Proteomes" id="UP000198614"/>
    </source>
</evidence>
<evidence type="ECO:0000256" key="1">
    <source>
        <dbReference type="ARBA" id="ARBA00022491"/>
    </source>
</evidence>
<evidence type="ECO:0000256" key="3">
    <source>
        <dbReference type="ARBA" id="ARBA00023125"/>
    </source>
</evidence>
<dbReference type="InterPro" id="IPR003012">
    <property type="entry name" value="Tet_transcr_reg_TetR"/>
</dbReference>